<feature type="region of interest" description="Disordered" evidence="1">
    <location>
        <begin position="379"/>
        <end position="403"/>
    </location>
</feature>
<reference evidence="2 3" key="1">
    <citation type="journal article" date="2019" name="Nat. Ecol. Evol.">
        <title>Megaphylogeny resolves global patterns of mushroom evolution.</title>
        <authorList>
            <person name="Varga T."/>
            <person name="Krizsan K."/>
            <person name="Foldi C."/>
            <person name="Dima B."/>
            <person name="Sanchez-Garcia M."/>
            <person name="Sanchez-Ramirez S."/>
            <person name="Szollosi G.J."/>
            <person name="Szarkandi J.G."/>
            <person name="Papp V."/>
            <person name="Albert L."/>
            <person name="Andreopoulos W."/>
            <person name="Angelini C."/>
            <person name="Antonin V."/>
            <person name="Barry K.W."/>
            <person name="Bougher N.L."/>
            <person name="Buchanan P."/>
            <person name="Buyck B."/>
            <person name="Bense V."/>
            <person name="Catcheside P."/>
            <person name="Chovatia M."/>
            <person name="Cooper J."/>
            <person name="Damon W."/>
            <person name="Desjardin D."/>
            <person name="Finy P."/>
            <person name="Geml J."/>
            <person name="Haridas S."/>
            <person name="Hughes K."/>
            <person name="Justo A."/>
            <person name="Karasinski D."/>
            <person name="Kautmanova I."/>
            <person name="Kiss B."/>
            <person name="Kocsube S."/>
            <person name="Kotiranta H."/>
            <person name="LaButti K.M."/>
            <person name="Lechner B.E."/>
            <person name="Liimatainen K."/>
            <person name="Lipzen A."/>
            <person name="Lukacs Z."/>
            <person name="Mihaltcheva S."/>
            <person name="Morgado L.N."/>
            <person name="Niskanen T."/>
            <person name="Noordeloos M.E."/>
            <person name="Ohm R.A."/>
            <person name="Ortiz-Santana B."/>
            <person name="Ovrebo C."/>
            <person name="Racz N."/>
            <person name="Riley R."/>
            <person name="Savchenko A."/>
            <person name="Shiryaev A."/>
            <person name="Soop K."/>
            <person name="Spirin V."/>
            <person name="Szebenyi C."/>
            <person name="Tomsovsky M."/>
            <person name="Tulloss R.E."/>
            <person name="Uehling J."/>
            <person name="Grigoriev I.V."/>
            <person name="Vagvolgyi C."/>
            <person name="Papp T."/>
            <person name="Martin F.M."/>
            <person name="Miettinen O."/>
            <person name="Hibbett D.S."/>
            <person name="Nagy L.G."/>
        </authorList>
    </citation>
    <scope>NUCLEOTIDE SEQUENCE [LARGE SCALE GENOMIC DNA]</scope>
    <source>
        <strain evidence="2 3">CBS 166.37</strain>
    </source>
</reference>
<feature type="region of interest" description="Disordered" evidence="1">
    <location>
        <begin position="131"/>
        <end position="151"/>
    </location>
</feature>
<feature type="region of interest" description="Disordered" evidence="1">
    <location>
        <begin position="332"/>
        <end position="352"/>
    </location>
</feature>
<evidence type="ECO:0000256" key="1">
    <source>
        <dbReference type="SAM" id="MobiDB-lite"/>
    </source>
</evidence>
<dbReference type="STRING" id="68775.A0A5C3MCN5"/>
<feature type="region of interest" description="Disordered" evidence="1">
    <location>
        <begin position="856"/>
        <end position="896"/>
    </location>
</feature>
<dbReference type="EMBL" id="ML213592">
    <property type="protein sequence ID" value="TFK42425.1"/>
    <property type="molecule type" value="Genomic_DNA"/>
</dbReference>
<dbReference type="OrthoDB" id="5593376at2759"/>
<gene>
    <name evidence="2" type="ORF">BDQ12DRAFT_676183</name>
</gene>
<feature type="region of interest" description="Disordered" evidence="1">
    <location>
        <begin position="165"/>
        <end position="197"/>
    </location>
</feature>
<feature type="region of interest" description="Disordered" evidence="1">
    <location>
        <begin position="548"/>
        <end position="630"/>
    </location>
</feature>
<feature type="compositionally biased region" description="Acidic residues" evidence="1">
    <location>
        <begin position="587"/>
        <end position="602"/>
    </location>
</feature>
<feature type="compositionally biased region" description="Polar residues" evidence="1">
    <location>
        <begin position="612"/>
        <end position="627"/>
    </location>
</feature>
<sequence length="1091" mass="117801">MADMSAAQFEQELRNSGGGIMDTSPIAPPLQQDMASFMTSLSPIHPDPALQNQLLQDSVPVFMNKPELPNGMVAPMHISMPDLTNSAFMTMEAADPVGQLHTAPPAFLADLSQTDPFAMMTAPDGSMNLEMSPAHSISPPQSQVPSPSIHGIASSYSAGVTSSLESALDPSGVTGSRSRANTSVSPTTLPSSFPPASPPSVQFPNANSVVMQEKVPSNEPHLVIGELLKDIAKTANSAGDAYRNRHAEEANYKVDQLKERISHVSRMITLMSLGSNDYSSSFSSQQAPVPIAEPHPIAGFSSVGSSSALPVDLSGHLNVADHSRKRCASVLEEQRTVKAPKREPQEDPPLTFSAIDTPVPLPVETSSLFAGVPLPNTATRPLVVPSQPPSRPPSPPPPSTFRDPFGTVKQQTPVVSNFSQFIPTAPVPLDFTSSIPPPLATASPTFPALHTAWTDTVIPTSRHHHSSSLGSINSPLSGLPILSSADAFPSPTIPQMPSQAIPITSVASVSQPIGRMSRSGSINGAPLTAFGKHSHNYSYMDSFPDQTVSENWPAAGRVPNTAPPQPSHTTWYVGSADPSGSSASPPSDEEGEDDDGDSDDNDPGGHPKTMVRTPSNDGPMPSSSGSDVPQEYRNEVDRIFFEYLNRICSNLEATDSKGEPIHQTLMAKKMQRLDESPDFRPFKFRIQAFTLAFLEELARQGYPEEKIPMKKIRNYLWRQQYILRFNEDGKKAKSKGNHIWNIEAKKAGDGKWEFRPFHRKLAGTPPGVAYCGLKWSWTPRIWDPQASWQNVPVQYSSPNLPPWLSWKEDVLSGVPPPDAESCDITVNAKFVLDGQEGHLSQKFRLTVAPVSTLENTNFSRSRRPSLAGEPPKRSSSDSALFQYQRTQPRGTTDDADKRVKRVLQSVAQRVTEEAEDKFRVVSTSPPKRSELQDLVKQKHVLEQTVNAYDQEISGHGHAQTRQLAVAAQNIVVQAAHTVIADRTIATGVLPARQPETVDEALQDVSVNELTNATQGAIAMAVKSQGTASTEVDIIVAATSILRARAPTIDAVAPPVMPQQVRSHSMGTVPSMLGSNMVAGYPTSLSTLPEYV</sequence>
<feature type="compositionally biased region" description="Low complexity" evidence="1">
    <location>
        <begin position="182"/>
        <end position="191"/>
    </location>
</feature>
<evidence type="ECO:0000313" key="2">
    <source>
        <dbReference type="EMBL" id="TFK42425.1"/>
    </source>
</evidence>
<dbReference type="Proteomes" id="UP000308652">
    <property type="component" value="Unassembled WGS sequence"/>
</dbReference>
<dbReference type="GO" id="GO:0016020">
    <property type="term" value="C:membrane"/>
    <property type="evidence" value="ECO:0007669"/>
    <property type="project" value="InterPro"/>
</dbReference>
<dbReference type="AlphaFoldDB" id="A0A5C3MCN5"/>
<dbReference type="SUPFAM" id="SSF49313">
    <property type="entry name" value="Cadherin-like"/>
    <property type="match status" value="1"/>
</dbReference>
<dbReference type="GO" id="GO:0005509">
    <property type="term" value="F:calcium ion binding"/>
    <property type="evidence" value="ECO:0007669"/>
    <property type="project" value="InterPro"/>
</dbReference>
<feature type="compositionally biased region" description="Polar residues" evidence="1">
    <location>
        <begin position="876"/>
        <end position="890"/>
    </location>
</feature>
<feature type="compositionally biased region" description="Basic and acidic residues" evidence="1">
    <location>
        <begin position="332"/>
        <end position="345"/>
    </location>
</feature>
<name>A0A5C3MCN5_9AGAR</name>
<feature type="compositionally biased region" description="Low complexity" evidence="1">
    <location>
        <begin position="136"/>
        <end position="149"/>
    </location>
</feature>
<evidence type="ECO:0000313" key="3">
    <source>
        <dbReference type="Proteomes" id="UP000308652"/>
    </source>
</evidence>
<dbReference type="InterPro" id="IPR015919">
    <property type="entry name" value="Cadherin-like_sf"/>
</dbReference>
<protein>
    <submittedName>
        <fullName evidence="2">Uncharacterized protein</fullName>
    </submittedName>
</protein>
<feature type="compositionally biased region" description="Pro residues" evidence="1">
    <location>
        <begin position="386"/>
        <end position="399"/>
    </location>
</feature>
<keyword evidence="3" id="KW-1185">Reference proteome</keyword>
<accession>A0A5C3MCN5</accession>
<proteinExistence type="predicted"/>
<organism evidence="2 3">
    <name type="scientific">Crucibulum laeve</name>
    <dbReference type="NCBI Taxonomy" id="68775"/>
    <lineage>
        <taxon>Eukaryota</taxon>
        <taxon>Fungi</taxon>
        <taxon>Dikarya</taxon>
        <taxon>Basidiomycota</taxon>
        <taxon>Agaricomycotina</taxon>
        <taxon>Agaricomycetes</taxon>
        <taxon>Agaricomycetidae</taxon>
        <taxon>Agaricales</taxon>
        <taxon>Agaricineae</taxon>
        <taxon>Nidulariaceae</taxon>
        <taxon>Crucibulum</taxon>
    </lineage>
</organism>
<feature type="compositionally biased region" description="Low complexity" evidence="1">
    <location>
        <begin position="574"/>
        <end position="586"/>
    </location>
</feature>